<name>A0A316U047_9BASI</name>
<dbReference type="GeneID" id="37017268"/>
<evidence type="ECO:0000313" key="2">
    <source>
        <dbReference type="EMBL" id="PWN18238.1"/>
    </source>
</evidence>
<evidence type="ECO:0000256" key="1">
    <source>
        <dbReference type="SAM" id="MobiDB-lite"/>
    </source>
</evidence>
<proteinExistence type="predicted"/>
<dbReference type="RefSeq" id="XP_025345398.1">
    <property type="nucleotide sequence ID" value="XM_025495534.1"/>
</dbReference>
<dbReference type="EMBL" id="KZ819337">
    <property type="protein sequence ID" value="PWN18238.1"/>
    <property type="molecule type" value="Genomic_DNA"/>
</dbReference>
<accession>A0A316U047</accession>
<dbReference type="Proteomes" id="UP000245942">
    <property type="component" value="Unassembled WGS sequence"/>
</dbReference>
<feature type="region of interest" description="Disordered" evidence="1">
    <location>
        <begin position="103"/>
        <end position="136"/>
    </location>
</feature>
<sequence>MTLSSSQGPSSPKVAEISSTLPLPHVHSTDTVSPAVLTFGTPYLADHYHISVSIPPLAHRRHFFATTLAPRPALRSVACRRQSVTALSSIGNRIEDINQTPSLSSLVQSDTSAASQSKKRHSARSPRLLQPKQPRLISSTRSTVVLPPSFRWFPRRLHHLPLSTKPSPENVSMLGPPCSSSDRRD</sequence>
<organism evidence="2 3">
    <name type="scientific">Pseudomicrostroma glucosiphilum</name>
    <dbReference type="NCBI Taxonomy" id="1684307"/>
    <lineage>
        <taxon>Eukaryota</taxon>
        <taxon>Fungi</taxon>
        <taxon>Dikarya</taxon>
        <taxon>Basidiomycota</taxon>
        <taxon>Ustilaginomycotina</taxon>
        <taxon>Exobasidiomycetes</taxon>
        <taxon>Microstromatales</taxon>
        <taxon>Microstromatales incertae sedis</taxon>
        <taxon>Pseudomicrostroma</taxon>
    </lineage>
</organism>
<dbReference type="AlphaFoldDB" id="A0A316U047"/>
<reference evidence="2 3" key="1">
    <citation type="journal article" date="2018" name="Mol. Biol. Evol.">
        <title>Broad Genomic Sampling Reveals a Smut Pathogenic Ancestry of the Fungal Clade Ustilaginomycotina.</title>
        <authorList>
            <person name="Kijpornyongpan T."/>
            <person name="Mondo S.J."/>
            <person name="Barry K."/>
            <person name="Sandor L."/>
            <person name="Lee J."/>
            <person name="Lipzen A."/>
            <person name="Pangilinan J."/>
            <person name="LaButti K."/>
            <person name="Hainaut M."/>
            <person name="Henrissat B."/>
            <person name="Grigoriev I.V."/>
            <person name="Spatafora J.W."/>
            <person name="Aime M.C."/>
        </authorList>
    </citation>
    <scope>NUCLEOTIDE SEQUENCE [LARGE SCALE GENOMIC DNA]</scope>
    <source>
        <strain evidence="2 3">MCA 4718</strain>
    </source>
</reference>
<evidence type="ECO:0000313" key="3">
    <source>
        <dbReference type="Proteomes" id="UP000245942"/>
    </source>
</evidence>
<keyword evidence="3" id="KW-1185">Reference proteome</keyword>
<feature type="region of interest" description="Disordered" evidence="1">
    <location>
        <begin position="161"/>
        <end position="185"/>
    </location>
</feature>
<gene>
    <name evidence="2" type="ORF">BCV69DRAFT_79420</name>
</gene>
<protein>
    <submittedName>
        <fullName evidence="2">Uncharacterized protein</fullName>
    </submittedName>
</protein>
<feature type="compositionally biased region" description="Polar residues" evidence="1">
    <location>
        <begin position="103"/>
        <end position="116"/>
    </location>
</feature>